<keyword evidence="3 5" id="KW-0274">FAD</keyword>
<dbReference type="Pfam" id="PF02852">
    <property type="entry name" value="Pyr_redox_dim"/>
    <property type="match status" value="1"/>
</dbReference>
<evidence type="ECO:0000256" key="1">
    <source>
        <dbReference type="ARBA" id="ARBA00007532"/>
    </source>
</evidence>
<comment type="cofactor">
    <cofactor evidence="5">
        <name>FAD</name>
        <dbReference type="ChEBI" id="CHEBI:57692"/>
    </cofactor>
    <text evidence="5">Binds 1 FAD per subunit.</text>
</comment>
<feature type="binding site" evidence="5">
    <location>
        <begin position="163"/>
        <end position="170"/>
    </location>
    <ligand>
        <name>NAD(+)</name>
        <dbReference type="ChEBI" id="CHEBI:57540"/>
    </ligand>
</feature>
<dbReference type="Proteomes" id="UP000582974">
    <property type="component" value="Unassembled WGS sequence"/>
</dbReference>
<feature type="binding site" evidence="5">
    <location>
        <position position="249"/>
    </location>
    <ligand>
        <name>NAD(+)</name>
        <dbReference type="ChEBI" id="CHEBI:57540"/>
    </ligand>
</feature>
<feature type="binding site" evidence="5">
    <location>
        <position position="55"/>
    </location>
    <ligand>
        <name>FAD</name>
        <dbReference type="ChEBI" id="CHEBI:57692"/>
    </ligand>
</feature>
<keyword evidence="5" id="KW-0520">NAD</keyword>
<keyword evidence="5" id="KW-0547">Nucleotide-binding</keyword>
<dbReference type="PRINTS" id="PR00411">
    <property type="entry name" value="PNDRDTASEI"/>
</dbReference>
<feature type="domain" description="FAD/NAD(P)-binding" evidence="8">
    <location>
        <begin position="9"/>
        <end position="305"/>
    </location>
</feature>
<evidence type="ECO:0000313" key="9">
    <source>
        <dbReference type="EMBL" id="MBA0124452.1"/>
    </source>
</evidence>
<dbReference type="InterPro" id="IPR004099">
    <property type="entry name" value="Pyr_nucl-diS_OxRdtase_dimer"/>
</dbReference>
<dbReference type="PANTHER" id="PTHR43014:SF2">
    <property type="entry name" value="MERCURIC REDUCTASE"/>
    <property type="match status" value="1"/>
</dbReference>
<reference evidence="9 10" key="1">
    <citation type="submission" date="2020-07" db="EMBL/GenBank/DDBJ databases">
        <title>Genome of Haloechinothrix sp.</title>
        <authorList>
            <person name="Tang S.-K."/>
            <person name="Yang L."/>
            <person name="Zhu W.-Y."/>
        </authorList>
    </citation>
    <scope>NUCLEOTIDE SEQUENCE [LARGE SCALE GENOMIC DNA]</scope>
    <source>
        <strain evidence="9 10">YIM 98757</strain>
    </source>
</reference>
<dbReference type="Pfam" id="PF07992">
    <property type="entry name" value="Pyr_redox_2"/>
    <property type="match status" value="1"/>
</dbReference>
<feature type="domain" description="Pyridine nucleotide-disulphide oxidoreductase dimerisation" evidence="7">
    <location>
        <begin position="326"/>
        <end position="439"/>
    </location>
</feature>
<dbReference type="PANTHER" id="PTHR43014">
    <property type="entry name" value="MERCURIC REDUCTASE"/>
    <property type="match status" value="1"/>
</dbReference>
<evidence type="ECO:0000256" key="5">
    <source>
        <dbReference type="PIRSR" id="PIRSR000350-3"/>
    </source>
</evidence>
<name>A0A838A864_9PSEU</name>
<feature type="binding site" evidence="5">
    <location>
        <position position="290"/>
    </location>
    <ligand>
        <name>FAD</name>
        <dbReference type="ChEBI" id="CHEBI:57692"/>
    </ligand>
</feature>
<comment type="similarity">
    <text evidence="1">Belongs to the class-I pyridine nucleotide-disulfide oxidoreductase family.</text>
</comment>
<dbReference type="PRINTS" id="PR00368">
    <property type="entry name" value="FADPNR"/>
</dbReference>
<organism evidence="9 10">
    <name type="scientific">Haloechinothrix aidingensis</name>
    <dbReference type="NCBI Taxonomy" id="2752311"/>
    <lineage>
        <taxon>Bacteria</taxon>
        <taxon>Bacillati</taxon>
        <taxon>Actinomycetota</taxon>
        <taxon>Actinomycetes</taxon>
        <taxon>Pseudonocardiales</taxon>
        <taxon>Pseudonocardiaceae</taxon>
        <taxon>Haloechinothrix</taxon>
    </lineage>
</organism>
<evidence type="ECO:0000259" key="8">
    <source>
        <dbReference type="Pfam" id="PF07992"/>
    </source>
</evidence>
<keyword evidence="2" id="KW-0285">Flavoprotein</keyword>
<dbReference type="RefSeq" id="WP_180891314.1">
    <property type="nucleotide sequence ID" value="NZ_JACCKD010000001.1"/>
</dbReference>
<dbReference type="PIRSF" id="PIRSF000350">
    <property type="entry name" value="Mercury_reductase_MerA"/>
    <property type="match status" value="1"/>
</dbReference>
<dbReference type="InterPro" id="IPR023753">
    <property type="entry name" value="FAD/NAD-binding_dom"/>
</dbReference>
<dbReference type="InterPro" id="IPR036188">
    <property type="entry name" value="FAD/NAD-bd_sf"/>
</dbReference>
<feature type="binding site" evidence="5">
    <location>
        <position position="186"/>
    </location>
    <ligand>
        <name>NAD(+)</name>
        <dbReference type="ChEBI" id="CHEBI:57540"/>
    </ligand>
</feature>
<keyword evidence="10" id="KW-1185">Reference proteome</keyword>
<dbReference type="Gene3D" id="3.30.390.30">
    <property type="match status" value="1"/>
</dbReference>
<comment type="caution">
    <text evidence="9">The sequence shown here is derived from an EMBL/GenBank/DDBJ whole genome shotgun (WGS) entry which is preliminary data.</text>
</comment>
<proteinExistence type="inferred from homology"/>
<evidence type="ECO:0000256" key="4">
    <source>
        <dbReference type="ARBA" id="ARBA00023002"/>
    </source>
</evidence>
<dbReference type="AlphaFoldDB" id="A0A838A864"/>
<evidence type="ECO:0000313" key="10">
    <source>
        <dbReference type="Proteomes" id="UP000582974"/>
    </source>
</evidence>
<dbReference type="InterPro" id="IPR001100">
    <property type="entry name" value="Pyr_nuc-diS_OxRdtase"/>
</dbReference>
<keyword evidence="4" id="KW-0560">Oxidoreductase</keyword>
<accession>A0A838A864</accession>
<dbReference type="EMBL" id="JACCKD010000001">
    <property type="protein sequence ID" value="MBA0124452.1"/>
    <property type="molecule type" value="Genomic_DNA"/>
</dbReference>
<evidence type="ECO:0000256" key="6">
    <source>
        <dbReference type="PIRSR" id="PIRSR000350-4"/>
    </source>
</evidence>
<dbReference type="GO" id="GO:0003955">
    <property type="term" value="F:NAD(P)H dehydrogenase (quinone) activity"/>
    <property type="evidence" value="ECO:0007669"/>
    <property type="project" value="TreeGrafter"/>
</dbReference>
<dbReference type="SUPFAM" id="SSF51905">
    <property type="entry name" value="FAD/NAD(P)-binding domain"/>
    <property type="match status" value="1"/>
</dbReference>
<dbReference type="GO" id="GO:0050660">
    <property type="term" value="F:flavin adenine dinucleotide binding"/>
    <property type="evidence" value="ECO:0007669"/>
    <property type="project" value="TreeGrafter"/>
</dbReference>
<dbReference type="Gene3D" id="3.50.50.60">
    <property type="entry name" value="FAD/NAD(P)-binding domain"/>
    <property type="match status" value="2"/>
</dbReference>
<feature type="disulfide bond" description="Redox-active" evidence="6">
    <location>
        <begin position="46"/>
        <end position="51"/>
    </location>
</feature>
<evidence type="ECO:0000259" key="7">
    <source>
        <dbReference type="Pfam" id="PF02852"/>
    </source>
</evidence>
<dbReference type="SUPFAM" id="SSF55424">
    <property type="entry name" value="FAD/NAD-linked reductases, dimerisation (C-terminal) domain"/>
    <property type="match status" value="1"/>
</dbReference>
<protein>
    <submittedName>
        <fullName evidence="9">FAD-dependent oxidoreductase</fullName>
    </submittedName>
</protein>
<gene>
    <name evidence="9" type="ORF">H0B56_02730</name>
</gene>
<sequence length="460" mass="47142">MAVAVPAGYDLIVLGGGAAGLATASRAVADGATTLLVTEGAPGGDCTFTGCVPSKTLIEAAADGLPFGKAMARVRDAVTRVAATEDEAALRENGIEVLRGRARFVARDRIEVDGHVLRAPRIVIATGAAPLVPPIEGLDGTPALTTDTVFELDERPSSLAVLGGGAVGCELAQAFARFGVEVSLVEEAGRLLPDGDPEASALVADLLTSEGVTVHTGTRVESIRGDGHRITLRSATARIDTHRLLVATGRAPVTGTLELEAAGVSTDRAGAVIVDRHQETSAAGVFAAGDVTGLFDNTHAAYAMGRVAAGAALRRTRRPAFSSAAIPRVIFTDPEIATVGLLEHEVNDPKARVAYLPMSEVDRAIAAEATTGFIKLITGPRRLLGDLGGGKLLGASIVAERAGELIGEPALAMTAGMFTGRLAQTVHAYPTWSMAVQQAAAQFFGEHGGRTARKVGGGTS</sequence>
<evidence type="ECO:0000256" key="2">
    <source>
        <dbReference type="ARBA" id="ARBA00022630"/>
    </source>
</evidence>
<dbReference type="FunFam" id="3.30.390.30:FF:000001">
    <property type="entry name" value="Dihydrolipoyl dehydrogenase"/>
    <property type="match status" value="1"/>
</dbReference>
<evidence type="ECO:0000256" key="3">
    <source>
        <dbReference type="ARBA" id="ARBA00022827"/>
    </source>
</evidence>
<dbReference type="InterPro" id="IPR016156">
    <property type="entry name" value="FAD/NAD-linked_Rdtase_dimer_sf"/>
</dbReference>